<dbReference type="EMBL" id="CAKOGL010000031">
    <property type="protein sequence ID" value="CAH2107956.1"/>
    <property type="molecule type" value="Genomic_DNA"/>
</dbReference>
<dbReference type="InterPro" id="IPR043128">
    <property type="entry name" value="Rev_trsase/Diguanyl_cyclase"/>
</dbReference>
<comment type="caution">
    <text evidence="1">The sequence shown here is derived from an EMBL/GenBank/DDBJ whole genome shotgun (WGS) entry which is preliminary data.</text>
</comment>
<organism evidence="1 2">
    <name type="scientific">Euphydryas editha</name>
    <name type="common">Edith's checkerspot</name>
    <dbReference type="NCBI Taxonomy" id="104508"/>
    <lineage>
        <taxon>Eukaryota</taxon>
        <taxon>Metazoa</taxon>
        <taxon>Ecdysozoa</taxon>
        <taxon>Arthropoda</taxon>
        <taxon>Hexapoda</taxon>
        <taxon>Insecta</taxon>
        <taxon>Pterygota</taxon>
        <taxon>Neoptera</taxon>
        <taxon>Endopterygota</taxon>
        <taxon>Lepidoptera</taxon>
        <taxon>Glossata</taxon>
        <taxon>Ditrysia</taxon>
        <taxon>Papilionoidea</taxon>
        <taxon>Nymphalidae</taxon>
        <taxon>Nymphalinae</taxon>
        <taxon>Euphydryas</taxon>
    </lineage>
</organism>
<dbReference type="Gene3D" id="3.10.10.10">
    <property type="entry name" value="HIV Type 1 Reverse Transcriptase, subunit A, domain 1"/>
    <property type="match status" value="1"/>
</dbReference>
<dbReference type="PANTHER" id="PTHR24559">
    <property type="entry name" value="TRANSPOSON TY3-I GAG-POL POLYPROTEIN"/>
    <property type="match status" value="1"/>
</dbReference>
<accession>A0AAU9VCI9</accession>
<reference evidence="1" key="1">
    <citation type="submission" date="2022-03" db="EMBL/GenBank/DDBJ databases">
        <authorList>
            <person name="Tunstrom K."/>
        </authorList>
    </citation>
    <scope>NUCLEOTIDE SEQUENCE</scope>
</reference>
<dbReference type="GO" id="GO:0071897">
    <property type="term" value="P:DNA biosynthetic process"/>
    <property type="evidence" value="ECO:0007669"/>
    <property type="project" value="UniProtKB-ARBA"/>
</dbReference>
<dbReference type="PANTHER" id="PTHR24559:SF444">
    <property type="entry name" value="REVERSE TRANSCRIPTASE DOMAIN-CONTAINING PROTEIN"/>
    <property type="match status" value="1"/>
</dbReference>
<gene>
    <name evidence="1" type="ORF">EEDITHA_LOCUS21938</name>
</gene>
<dbReference type="AlphaFoldDB" id="A0AAU9VCI9"/>
<evidence type="ECO:0000313" key="1">
    <source>
        <dbReference type="EMBL" id="CAH2107956.1"/>
    </source>
</evidence>
<keyword evidence="2" id="KW-1185">Reference proteome</keyword>
<dbReference type="InterPro" id="IPR053134">
    <property type="entry name" value="RNA-dir_DNA_polymerase"/>
</dbReference>
<evidence type="ECO:0000313" key="2">
    <source>
        <dbReference type="Proteomes" id="UP001153954"/>
    </source>
</evidence>
<dbReference type="InterPro" id="IPR043502">
    <property type="entry name" value="DNA/RNA_pol_sf"/>
</dbReference>
<protein>
    <submittedName>
        <fullName evidence="1">Uncharacterized protein</fullName>
    </submittedName>
</protein>
<dbReference type="Proteomes" id="UP001153954">
    <property type="component" value="Unassembled WGS sequence"/>
</dbReference>
<sequence length="70" mass="8125">MMKTDIARPSKNRLASPLHLVPKKDNGWRPCGDYRMMNARTIPDCYPIRHIQDFAYSISGSTIFTRLELE</sequence>
<name>A0AAU9VCI9_EUPED</name>
<proteinExistence type="predicted"/>
<dbReference type="SUPFAM" id="SSF56672">
    <property type="entry name" value="DNA/RNA polymerases"/>
    <property type="match status" value="1"/>
</dbReference>
<dbReference type="Gene3D" id="3.30.70.270">
    <property type="match status" value="1"/>
</dbReference>